<protein>
    <submittedName>
        <fullName evidence="1">Uncharacterized protein</fullName>
    </submittedName>
</protein>
<name>A0A8J7WU03_9ACTN</name>
<keyword evidence="2" id="KW-1185">Reference proteome</keyword>
<comment type="caution">
    <text evidence="1">The sequence shown here is derived from an EMBL/GenBank/DDBJ whole genome shotgun (WGS) entry which is preliminary data.</text>
</comment>
<dbReference type="EMBL" id="JAGSXH010000183">
    <property type="protein sequence ID" value="MBS2966710.1"/>
    <property type="molecule type" value="Genomic_DNA"/>
</dbReference>
<organism evidence="1 2">
    <name type="scientific">Actinocrinis puniceicyclus</name>
    <dbReference type="NCBI Taxonomy" id="977794"/>
    <lineage>
        <taxon>Bacteria</taxon>
        <taxon>Bacillati</taxon>
        <taxon>Actinomycetota</taxon>
        <taxon>Actinomycetes</taxon>
        <taxon>Catenulisporales</taxon>
        <taxon>Actinospicaceae</taxon>
        <taxon>Actinocrinis</taxon>
    </lineage>
</organism>
<dbReference type="RefSeq" id="WP_211472051.1">
    <property type="nucleotide sequence ID" value="NZ_JAGSXH010000183.1"/>
</dbReference>
<reference evidence="1" key="1">
    <citation type="submission" date="2021-04" db="EMBL/GenBank/DDBJ databases">
        <title>Genome based classification of Actinospica acidithermotolerans sp. nov., an actinobacterium isolated from an Indonesian hot spring.</title>
        <authorList>
            <person name="Kusuma A.B."/>
            <person name="Putra K.E."/>
            <person name="Nafisah S."/>
            <person name="Loh J."/>
            <person name="Nouioui I."/>
            <person name="Goodfellow M."/>
        </authorList>
    </citation>
    <scope>NUCLEOTIDE SEQUENCE</scope>
    <source>
        <strain evidence="1">DSM 45618</strain>
    </source>
</reference>
<dbReference type="Proteomes" id="UP000677913">
    <property type="component" value="Unassembled WGS sequence"/>
</dbReference>
<dbReference type="AlphaFoldDB" id="A0A8J7WU03"/>
<gene>
    <name evidence="1" type="ORF">KGA66_26980</name>
</gene>
<sequence length="80" mass="8811">MPEFDPKNGGGGLDAYRQAASDFMSGEGPEGSHTLYTQSGGMFRVQPGTGYFGYMNSSGTISTFFRPLDQDPFEYFIDQF</sequence>
<evidence type="ECO:0000313" key="1">
    <source>
        <dbReference type="EMBL" id="MBS2966710.1"/>
    </source>
</evidence>
<accession>A0A8J7WU03</accession>
<proteinExistence type="predicted"/>
<evidence type="ECO:0000313" key="2">
    <source>
        <dbReference type="Proteomes" id="UP000677913"/>
    </source>
</evidence>